<dbReference type="SUPFAM" id="SSF51556">
    <property type="entry name" value="Metallo-dependent hydrolases"/>
    <property type="match status" value="1"/>
</dbReference>
<dbReference type="InterPro" id="IPR018228">
    <property type="entry name" value="DNase_TatD-rel_CS"/>
</dbReference>
<dbReference type="InterPro" id="IPR001130">
    <property type="entry name" value="TatD-like"/>
</dbReference>
<dbReference type="InterPro" id="IPR032466">
    <property type="entry name" value="Metal_Hydrolase"/>
</dbReference>
<comment type="caution">
    <text evidence="2">The sequence shown here is derived from an EMBL/GenBank/DDBJ whole genome shotgun (WGS) entry which is preliminary data.</text>
</comment>
<protein>
    <submittedName>
        <fullName evidence="2">TatD family hydrolase</fullName>
    </submittedName>
</protein>
<dbReference type="Gene3D" id="3.20.20.140">
    <property type="entry name" value="Metal-dependent hydrolases"/>
    <property type="match status" value="1"/>
</dbReference>
<dbReference type="PROSITE" id="PS01090">
    <property type="entry name" value="TATD_2"/>
    <property type="match status" value="1"/>
</dbReference>
<organism evidence="2 3">
    <name type="scientific">Raoultibacter massiliensis</name>
    <dbReference type="NCBI Taxonomy" id="1852371"/>
    <lineage>
        <taxon>Bacteria</taxon>
        <taxon>Bacillati</taxon>
        <taxon>Actinomycetota</taxon>
        <taxon>Coriobacteriia</taxon>
        <taxon>Eggerthellales</taxon>
        <taxon>Eggerthellaceae</taxon>
        <taxon>Raoultibacter</taxon>
    </lineage>
</organism>
<dbReference type="RefSeq" id="WP_349227196.1">
    <property type="nucleotide sequence ID" value="NZ_JBBNOP010000002.1"/>
</dbReference>
<evidence type="ECO:0000313" key="3">
    <source>
        <dbReference type="Proteomes" id="UP001487305"/>
    </source>
</evidence>
<dbReference type="Pfam" id="PF01026">
    <property type="entry name" value="TatD_DNase"/>
    <property type="match status" value="1"/>
</dbReference>
<gene>
    <name evidence="2" type="ORF">AAA083_04015</name>
</gene>
<reference evidence="2 3" key="1">
    <citation type="submission" date="2024-04" db="EMBL/GenBank/DDBJ databases">
        <title>Human intestinal bacterial collection.</title>
        <authorList>
            <person name="Pauvert C."/>
            <person name="Hitch T.C.A."/>
            <person name="Clavel T."/>
        </authorList>
    </citation>
    <scope>NUCLEOTIDE SEQUENCE [LARGE SCALE GENOMIC DNA]</scope>
    <source>
        <strain evidence="2 3">CLA-KB-H42</strain>
    </source>
</reference>
<dbReference type="Proteomes" id="UP001487305">
    <property type="component" value="Unassembled WGS sequence"/>
</dbReference>
<name>A0ABV1JAM3_9ACTN</name>
<sequence>MPRIRIAVGCHPHNAKDYDESLEAELLRRLADPRVAALGEVGLDYHYDFSPRPVQIEVFRRQIEIAHETGLPLALHLREAHEEAFQIMNEEGFPEAGVLLHCFNLDWDTLKPWLDKGCYAAFGGSLTFKKSDDTREAARRMRLDRILTETDAPYMTPEPMRGMECGPDHVIFTAARLAEVLGCAPGPEQIDTLYKVYDNALSLLDREPTAWQREHGEVAR</sequence>
<dbReference type="PANTHER" id="PTHR46124">
    <property type="entry name" value="D-AMINOACYL-TRNA DEACYLASE"/>
    <property type="match status" value="1"/>
</dbReference>
<proteinExistence type="predicted"/>
<dbReference type="PIRSF" id="PIRSF005902">
    <property type="entry name" value="DNase_TatD"/>
    <property type="match status" value="1"/>
</dbReference>
<keyword evidence="1 2" id="KW-0378">Hydrolase</keyword>
<accession>A0ABV1JAM3</accession>
<dbReference type="GO" id="GO:0016787">
    <property type="term" value="F:hydrolase activity"/>
    <property type="evidence" value="ECO:0007669"/>
    <property type="project" value="UniProtKB-KW"/>
</dbReference>
<dbReference type="EMBL" id="JBBNOP010000002">
    <property type="protein sequence ID" value="MEQ3362141.1"/>
    <property type="molecule type" value="Genomic_DNA"/>
</dbReference>
<dbReference type="PANTHER" id="PTHR46124:SF2">
    <property type="entry name" value="D-AMINOACYL-TRNA DEACYLASE"/>
    <property type="match status" value="1"/>
</dbReference>
<evidence type="ECO:0000313" key="2">
    <source>
        <dbReference type="EMBL" id="MEQ3362141.1"/>
    </source>
</evidence>
<keyword evidence="3" id="KW-1185">Reference proteome</keyword>
<dbReference type="CDD" id="cd01310">
    <property type="entry name" value="TatD_DNAse"/>
    <property type="match status" value="1"/>
</dbReference>
<evidence type="ECO:0000256" key="1">
    <source>
        <dbReference type="ARBA" id="ARBA00022801"/>
    </source>
</evidence>